<dbReference type="SMART" id="SM00283">
    <property type="entry name" value="MA"/>
    <property type="match status" value="1"/>
</dbReference>
<dbReference type="Proteomes" id="UP000268192">
    <property type="component" value="Chromosome"/>
</dbReference>
<dbReference type="Gene3D" id="3.30.450.20">
    <property type="entry name" value="PAS domain"/>
    <property type="match status" value="2"/>
</dbReference>
<gene>
    <name evidence="10" type="ORF">D5400_10810</name>
</gene>
<accession>A0A3Q8XNK3</accession>
<dbReference type="InterPro" id="IPR013656">
    <property type="entry name" value="PAS_4"/>
</dbReference>
<dbReference type="GO" id="GO:0006935">
    <property type="term" value="P:chemotaxis"/>
    <property type="evidence" value="ECO:0007669"/>
    <property type="project" value="UniProtKB-KW"/>
</dbReference>
<dbReference type="GO" id="GO:0004888">
    <property type="term" value="F:transmembrane signaling receptor activity"/>
    <property type="evidence" value="ECO:0007669"/>
    <property type="project" value="InterPro"/>
</dbReference>
<evidence type="ECO:0000259" key="6">
    <source>
        <dbReference type="PROSITE" id="PS50111"/>
    </source>
</evidence>
<dbReference type="PANTHER" id="PTHR43531">
    <property type="entry name" value="PROTEIN ICFG"/>
    <property type="match status" value="1"/>
</dbReference>
<name>A0A3Q8XNK3_9HYPH</name>
<organism evidence="10 11">
    <name type="scientific">Georhizobium profundi</name>
    <dbReference type="NCBI Taxonomy" id="2341112"/>
    <lineage>
        <taxon>Bacteria</taxon>
        <taxon>Pseudomonadati</taxon>
        <taxon>Pseudomonadota</taxon>
        <taxon>Alphaproteobacteria</taxon>
        <taxon>Hyphomicrobiales</taxon>
        <taxon>Rhizobiaceae</taxon>
        <taxon>Georhizobium</taxon>
    </lineage>
</organism>
<dbReference type="Pfam" id="PF00015">
    <property type="entry name" value="MCPsignal"/>
    <property type="match status" value="1"/>
</dbReference>
<dbReference type="PROSITE" id="PS50885">
    <property type="entry name" value="HAMP"/>
    <property type="match status" value="1"/>
</dbReference>
<proteinExistence type="inferred from homology"/>
<dbReference type="SMART" id="SM00091">
    <property type="entry name" value="PAS"/>
    <property type="match status" value="2"/>
</dbReference>
<dbReference type="NCBIfam" id="TIGR00229">
    <property type="entry name" value="sensory_box"/>
    <property type="match status" value="2"/>
</dbReference>
<dbReference type="Pfam" id="PF08447">
    <property type="entry name" value="PAS_3"/>
    <property type="match status" value="1"/>
</dbReference>
<dbReference type="InterPro" id="IPR035965">
    <property type="entry name" value="PAS-like_dom_sf"/>
</dbReference>
<dbReference type="InterPro" id="IPR000014">
    <property type="entry name" value="PAS"/>
</dbReference>
<dbReference type="RefSeq" id="WP_126010014.1">
    <property type="nucleotide sequence ID" value="NZ_CP032509.1"/>
</dbReference>
<evidence type="ECO:0000259" key="9">
    <source>
        <dbReference type="PROSITE" id="PS50885"/>
    </source>
</evidence>
<feature type="compositionally biased region" description="Low complexity" evidence="5">
    <location>
        <begin position="546"/>
        <end position="565"/>
    </location>
</feature>
<evidence type="ECO:0000313" key="11">
    <source>
        <dbReference type="Proteomes" id="UP000268192"/>
    </source>
</evidence>
<dbReference type="PANTHER" id="PTHR43531:SF11">
    <property type="entry name" value="METHYL-ACCEPTING CHEMOTAXIS PROTEIN 3"/>
    <property type="match status" value="1"/>
</dbReference>
<dbReference type="InterPro" id="IPR051310">
    <property type="entry name" value="MCP_chemotaxis"/>
</dbReference>
<dbReference type="SUPFAM" id="SSF58104">
    <property type="entry name" value="Methyl-accepting chemotaxis protein (MCP) signaling domain"/>
    <property type="match status" value="1"/>
</dbReference>
<dbReference type="GO" id="GO:0016020">
    <property type="term" value="C:membrane"/>
    <property type="evidence" value="ECO:0007669"/>
    <property type="project" value="UniProtKB-SubCell"/>
</dbReference>
<feature type="domain" description="Methyl-accepting transducer" evidence="6">
    <location>
        <begin position="300"/>
        <end position="529"/>
    </location>
</feature>
<dbReference type="InterPro" id="IPR013655">
    <property type="entry name" value="PAS_fold_3"/>
</dbReference>
<dbReference type="PROSITE" id="PS50112">
    <property type="entry name" value="PAS"/>
    <property type="match status" value="2"/>
</dbReference>
<dbReference type="Pfam" id="PF08448">
    <property type="entry name" value="PAS_4"/>
    <property type="match status" value="1"/>
</dbReference>
<dbReference type="PROSITE" id="PS50113">
    <property type="entry name" value="PAC"/>
    <property type="match status" value="1"/>
</dbReference>
<keyword evidence="2" id="KW-0145">Chemotaxis</keyword>
<dbReference type="PRINTS" id="PR00260">
    <property type="entry name" value="CHEMTRNSDUCR"/>
</dbReference>
<dbReference type="CDD" id="cd00130">
    <property type="entry name" value="PAS"/>
    <property type="match status" value="2"/>
</dbReference>
<reference evidence="10 11" key="1">
    <citation type="submission" date="2018-09" db="EMBL/GenBank/DDBJ databases">
        <title>Marinorhizobium profundi gen. nov., sp. nov., isolated from a deep-sea sediment sample from the New Britain Trench and proposal of Marinorhizobiaceae fam. nov. in the order Rhizobiales of the class Alphaproteobacteria.</title>
        <authorList>
            <person name="Cao J."/>
        </authorList>
    </citation>
    <scope>NUCLEOTIDE SEQUENCE [LARGE SCALE GENOMIC DNA]</scope>
    <source>
        <strain evidence="10 11">WS11</strain>
    </source>
</reference>
<comment type="subcellular location">
    <subcellularLocation>
        <location evidence="1">Membrane</location>
    </subcellularLocation>
</comment>
<feature type="domain" description="PAC" evidence="8">
    <location>
        <begin position="202"/>
        <end position="254"/>
    </location>
</feature>
<dbReference type="Gene3D" id="1.10.287.950">
    <property type="entry name" value="Methyl-accepting chemotaxis protein"/>
    <property type="match status" value="1"/>
</dbReference>
<dbReference type="InterPro" id="IPR003660">
    <property type="entry name" value="HAMP_dom"/>
</dbReference>
<feature type="domain" description="PAS" evidence="7">
    <location>
        <begin position="150"/>
        <end position="173"/>
    </location>
</feature>
<dbReference type="AlphaFoldDB" id="A0A3Q8XNK3"/>
<evidence type="ECO:0000256" key="4">
    <source>
        <dbReference type="PROSITE-ProRule" id="PRU00284"/>
    </source>
</evidence>
<evidence type="ECO:0000256" key="1">
    <source>
        <dbReference type="ARBA" id="ARBA00004370"/>
    </source>
</evidence>
<dbReference type="KEGG" id="abaw:D5400_10810"/>
<sequence length="586" mass="62937">MLQLFARDASAVLDALNASQAIIEFGLDGTILKANDNFCRTMGYRADEIVGRHHRIFVDPAEAARPDYAEFWAQFASGQHDQRQYRRLRKDGSEVWIAASYNPVMRGGKPYKVVKFATDVTAQALQAAEDRGKLEALSRAQAVIEFTPTGKILTANANFLKAMGYELDEIVGRHHAIFCEPAYVGSEAYRSFWPELAAGRFLSDEFVRVGKNGRPVFIQASYNPILDVDGKVFKIVKLATDVTDRVANVESLAAALKKLSAGDLTATLDQPFLPALERLRIDFNETSSTLRTTLQTIFSAAEAITSASRSIDATSQHLASQTDAQAASVEETASALEEITVTVTDTAERARDAGGKARETRQRAEQSVAVMTQAIDAMGEIRTSASEISGISGVIDEIAFQTNLLALNAGVEAARAGDAGRGFAVVAQEVRELAQRSATAAKEIKVLIHGSNDLIGRGVTLVENTGEELGAIVDRVVGVDRDLQAIAEASRQQAIGLKQINSAVNMMDQTTQQNAQMFVETSSATARLSEEAATLFDLVAGFEISETPTSSSRPTATAHTGTGSHARPDTPPNAAGNRQAALRNSA</sequence>
<dbReference type="InterPro" id="IPR001610">
    <property type="entry name" value="PAC"/>
</dbReference>
<feature type="domain" description="HAMP" evidence="9">
    <location>
        <begin position="243"/>
        <end position="295"/>
    </location>
</feature>
<comment type="similarity">
    <text evidence="3">Belongs to the methyl-accepting chemotaxis (MCP) protein family.</text>
</comment>
<keyword evidence="4" id="KW-0807">Transducer</keyword>
<evidence type="ECO:0000313" key="10">
    <source>
        <dbReference type="EMBL" id="AZN71703.1"/>
    </source>
</evidence>
<dbReference type="InterPro" id="IPR000700">
    <property type="entry name" value="PAS-assoc_C"/>
</dbReference>
<feature type="region of interest" description="Disordered" evidence="5">
    <location>
        <begin position="546"/>
        <end position="586"/>
    </location>
</feature>
<dbReference type="CDD" id="cd11386">
    <property type="entry name" value="MCP_signal"/>
    <property type="match status" value="1"/>
</dbReference>
<dbReference type="FunFam" id="1.10.287.950:FF:000001">
    <property type="entry name" value="Methyl-accepting chemotaxis sensory transducer"/>
    <property type="match status" value="1"/>
</dbReference>
<dbReference type="InterPro" id="IPR004090">
    <property type="entry name" value="Chemotax_Me-accpt_rcpt"/>
</dbReference>
<evidence type="ECO:0000256" key="3">
    <source>
        <dbReference type="ARBA" id="ARBA00029447"/>
    </source>
</evidence>
<dbReference type="GO" id="GO:0007165">
    <property type="term" value="P:signal transduction"/>
    <property type="evidence" value="ECO:0007669"/>
    <property type="project" value="UniProtKB-KW"/>
</dbReference>
<dbReference type="OrthoDB" id="9765776at2"/>
<evidence type="ECO:0000256" key="2">
    <source>
        <dbReference type="ARBA" id="ARBA00022500"/>
    </source>
</evidence>
<evidence type="ECO:0000259" key="8">
    <source>
        <dbReference type="PROSITE" id="PS50113"/>
    </source>
</evidence>
<feature type="domain" description="PAS" evidence="7">
    <location>
        <begin position="12"/>
        <end position="52"/>
    </location>
</feature>
<evidence type="ECO:0000256" key="5">
    <source>
        <dbReference type="SAM" id="MobiDB-lite"/>
    </source>
</evidence>
<dbReference type="InterPro" id="IPR004089">
    <property type="entry name" value="MCPsignal_dom"/>
</dbReference>
<dbReference type="SMART" id="SM00086">
    <property type="entry name" value="PAC"/>
    <property type="match status" value="2"/>
</dbReference>
<dbReference type="EMBL" id="CP032509">
    <property type="protein sequence ID" value="AZN71703.1"/>
    <property type="molecule type" value="Genomic_DNA"/>
</dbReference>
<keyword evidence="11" id="KW-1185">Reference proteome</keyword>
<evidence type="ECO:0000259" key="7">
    <source>
        <dbReference type="PROSITE" id="PS50112"/>
    </source>
</evidence>
<protein>
    <submittedName>
        <fullName evidence="10">PAS domain S-box protein</fullName>
    </submittedName>
</protein>
<dbReference type="SUPFAM" id="SSF55785">
    <property type="entry name" value="PYP-like sensor domain (PAS domain)"/>
    <property type="match status" value="2"/>
</dbReference>
<dbReference type="PROSITE" id="PS50111">
    <property type="entry name" value="CHEMOTAXIS_TRANSDUC_2"/>
    <property type="match status" value="1"/>
</dbReference>